<reference evidence="3" key="1">
    <citation type="journal article" date="2019" name="Int. J. Syst. Evol. Microbiol.">
        <title>The Global Catalogue of Microorganisms (GCM) 10K type strain sequencing project: providing services to taxonomists for standard genome sequencing and annotation.</title>
        <authorList>
            <consortium name="The Broad Institute Genomics Platform"/>
            <consortium name="The Broad Institute Genome Sequencing Center for Infectious Disease"/>
            <person name="Wu L."/>
            <person name="Ma J."/>
        </authorList>
    </citation>
    <scope>NUCLEOTIDE SEQUENCE [LARGE SCALE GENOMIC DNA]</scope>
    <source>
        <strain evidence="3">CECT 7069</strain>
    </source>
</reference>
<dbReference type="EMBL" id="JAUFPX010000015">
    <property type="protein sequence ID" value="MDN3592074.1"/>
    <property type="molecule type" value="Genomic_DNA"/>
</dbReference>
<evidence type="ECO:0000313" key="3">
    <source>
        <dbReference type="Proteomes" id="UP001224644"/>
    </source>
</evidence>
<evidence type="ECO:0000256" key="1">
    <source>
        <dbReference type="SAM" id="MobiDB-lite"/>
    </source>
</evidence>
<name>A0ABT8BLL0_9HYPH</name>
<keyword evidence="3" id="KW-1185">Reference proteome</keyword>
<feature type="region of interest" description="Disordered" evidence="1">
    <location>
        <begin position="59"/>
        <end position="95"/>
    </location>
</feature>
<proteinExistence type="predicted"/>
<dbReference type="RefSeq" id="WP_283207191.1">
    <property type="nucleotide sequence ID" value="NZ_BPQD01000016.1"/>
</dbReference>
<comment type="caution">
    <text evidence="2">The sequence shown here is derived from an EMBL/GenBank/DDBJ whole genome shotgun (WGS) entry which is preliminary data.</text>
</comment>
<organism evidence="2 3">
    <name type="scientific">Methylobacterium adhaesivum</name>
    <dbReference type="NCBI Taxonomy" id="333297"/>
    <lineage>
        <taxon>Bacteria</taxon>
        <taxon>Pseudomonadati</taxon>
        <taxon>Pseudomonadota</taxon>
        <taxon>Alphaproteobacteria</taxon>
        <taxon>Hyphomicrobiales</taxon>
        <taxon>Methylobacteriaceae</taxon>
        <taxon>Methylobacterium</taxon>
    </lineage>
</organism>
<sequence>MRRPPFAVGDLVELKSGSPDMTVTAVTDESVCVAWCGTDDTGTLHQTELPIGALQKCEPVTPESTGRPRTPPVSGGFGGRGTNRLGFDLDDDIPF</sequence>
<dbReference type="Proteomes" id="UP001224644">
    <property type="component" value="Unassembled WGS sequence"/>
</dbReference>
<gene>
    <name evidence="2" type="ORF">QWZ12_15865</name>
</gene>
<dbReference type="Pfam" id="PF09926">
    <property type="entry name" value="DUF2158"/>
    <property type="match status" value="1"/>
</dbReference>
<accession>A0ABT8BLL0</accession>
<dbReference type="InterPro" id="IPR019226">
    <property type="entry name" value="DUF2158"/>
</dbReference>
<evidence type="ECO:0000313" key="2">
    <source>
        <dbReference type="EMBL" id="MDN3592074.1"/>
    </source>
</evidence>
<protein>
    <submittedName>
        <fullName evidence="2">DUF2158 domain-containing protein</fullName>
    </submittedName>
</protein>